<sequence>MNDDVCLRRIMNDDTSHWTQMKAAHMHKYIDSSTCKVLRDKIKGNLEQEKTGI</sequence>
<accession>A0A834TFU2</accession>
<reference evidence="1" key="1">
    <citation type="submission" date="2020-09" db="EMBL/GenBank/DDBJ databases">
        <title>Genome-Enabled Discovery of Anthraquinone Biosynthesis in Senna tora.</title>
        <authorList>
            <person name="Kang S.-H."/>
            <person name="Pandey R.P."/>
            <person name="Lee C.-M."/>
            <person name="Sim J.-S."/>
            <person name="Jeong J.-T."/>
            <person name="Choi B.-S."/>
            <person name="Jung M."/>
            <person name="Ginzburg D."/>
            <person name="Zhao K."/>
            <person name="Won S.Y."/>
            <person name="Oh T.-J."/>
            <person name="Yu Y."/>
            <person name="Kim N.-H."/>
            <person name="Lee O.R."/>
            <person name="Lee T.-H."/>
            <person name="Bashyal P."/>
            <person name="Kim T.-S."/>
            <person name="Lee W.-H."/>
            <person name="Kawkins C."/>
            <person name="Kim C.-K."/>
            <person name="Kim J.S."/>
            <person name="Ahn B.O."/>
            <person name="Rhee S.Y."/>
            <person name="Sohng J.K."/>
        </authorList>
    </citation>
    <scope>NUCLEOTIDE SEQUENCE</scope>
    <source>
        <tissue evidence="1">Leaf</tissue>
    </source>
</reference>
<evidence type="ECO:0000313" key="1">
    <source>
        <dbReference type="EMBL" id="KAF7821412.1"/>
    </source>
</evidence>
<dbReference type="AlphaFoldDB" id="A0A834TFU2"/>
<comment type="caution">
    <text evidence="1">The sequence shown here is derived from an EMBL/GenBank/DDBJ whole genome shotgun (WGS) entry which is preliminary data.</text>
</comment>
<organism evidence="1 2">
    <name type="scientific">Senna tora</name>
    <dbReference type="NCBI Taxonomy" id="362788"/>
    <lineage>
        <taxon>Eukaryota</taxon>
        <taxon>Viridiplantae</taxon>
        <taxon>Streptophyta</taxon>
        <taxon>Embryophyta</taxon>
        <taxon>Tracheophyta</taxon>
        <taxon>Spermatophyta</taxon>
        <taxon>Magnoliopsida</taxon>
        <taxon>eudicotyledons</taxon>
        <taxon>Gunneridae</taxon>
        <taxon>Pentapetalae</taxon>
        <taxon>rosids</taxon>
        <taxon>fabids</taxon>
        <taxon>Fabales</taxon>
        <taxon>Fabaceae</taxon>
        <taxon>Caesalpinioideae</taxon>
        <taxon>Cassia clade</taxon>
        <taxon>Senna</taxon>
    </lineage>
</organism>
<dbReference type="EMBL" id="JAAIUW010000008">
    <property type="protein sequence ID" value="KAF7821412.1"/>
    <property type="molecule type" value="Genomic_DNA"/>
</dbReference>
<protein>
    <submittedName>
        <fullName evidence="1">Uncharacterized protein</fullName>
    </submittedName>
</protein>
<keyword evidence="2" id="KW-1185">Reference proteome</keyword>
<dbReference type="Proteomes" id="UP000634136">
    <property type="component" value="Unassembled WGS sequence"/>
</dbReference>
<gene>
    <name evidence="1" type="ORF">G2W53_026867</name>
</gene>
<name>A0A834TFU2_9FABA</name>
<evidence type="ECO:0000313" key="2">
    <source>
        <dbReference type="Proteomes" id="UP000634136"/>
    </source>
</evidence>
<proteinExistence type="predicted"/>